<keyword evidence="2 3" id="KW-0040">ANK repeat</keyword>
<evidence type="ECO:0000256" key="2">
    <source>
        <dbReference type="ARBA" id="ARBA00023043"/>
    </source>
</evidence>
<dbReference type="Proteomes" id="UP000722485">
    <property type="component" value="Unassembled WGS sequence"/>
</dbReference>
<evidence type="ECO:0000256" key="4">
    <source>
        <dbReference type="SAM" id="MobiDB-lite"/>
    </source>
</evidence>
<feature type="repeat" description="ANK" evidence="3">
    <location>
        <begin position="488"/>
        <end position="520"/>
    </location>
</feature>
<reference evidence="5" key="1">
    <citation type="submission" date="2020-03" db="EMBL/GenBank/DDBJ databases">
        <title>Draft Genome Sequence of Cylindrodendrum hubeiense.</title>
        <authorList>
            <person name="Buettner E."/>
            <person name="Kellner H."/>
        </authorList>
    </citation>
    <scope>NUCLEOTIDE SEQUENCE</scope>
    <source>
        <strain evidence="5">IHI 201604</strain>
    </source>
</reference>
<proteinExistence type="predicted"/>
<evidence type="ECO:0000313" key="5">
    <source>
        <dbReference type="EMBL" id="KAF7555357.1"/>
    </source>
</evidence>
<sequence>MPGHGSNTESMETASAIVSLITASVAIWKTIDAAICSIKNAPARIQHWRAINRLLQTSLSRMEETMKRRKGAGLSISERKHYESIREHLQCFKDDLEDLQHKIASVALPRRFGKRTIPRQVLTALEIKLQEDPHLEKRVDRNIQLFQLSVALLSLLDPAPRTSVRPILTELHALHLQVSDDDDKLRKWKESAHDIAKDAAMREIGFTSSATDRVRVGRQPSINIQPTPQRDFGIDENFNKEELLHKIKVTQDLATRLEEAGMPTIASNFQLDAIKCGEQLREMHDHPLDMAEYVSLEERYILILISCQSYEEASFQIALNRLNDLASKVDDTSRNELFRERQTIGTLYAKLQDINSAIHFLRIALFDGYLKQQDLLAYDAEIRQTSRLLYEVYECSGMWPDLEVTKKRVRDEFGEDPVASSVEISKALGWCEKKGFTVSERDRQLYFNPLTNENGRTSLHEAALDPKMDMDVLRYLMLPEYYSLRDDSGDTALLLAADRSNYNVVEMLLTIPYLVHVRDRIRRQTPLHRCKDKRTLDLLIEAATRRNSIPPGTDWEPVDINSADCSQRTALHLACQQGRVDLVETLVAHNANVNATCLTGETPLVLACWAADTAKPALEAIVRELVSHGATWEQKFPVRRDPRKRLKARGFSNSDISELTRQPGSSTESSEVEKDASILMHLDS</sequence>
<feature type="region of interest" description="Disordered" evidence="4">
    <location>
        <begin position="643"/>
        <end position="684"/>
    </location>
</feature>
<comment type="caution">
    <text evidence="5">The sequence shown here is derived from an EMBL/GenBank/DDBJ whole genome shotgun (WGS) entry which is preliminary data.</text>
</comment>
<dbReference type="EMBL" id="JAANBB010000021">
    <property type="protein sequence ID" value="KAF7555357.1"/>
    <property type="molecule type" value="Genomic_DNA"/>
</dbReference>
<protein>
    <submittedName>
        <fullName evidence="5">Uncharacterized protein</fullName>
    </submittedName>
</protein>
<dbReference type="Gene3D" id="1.25.40.20">
    <property type="entry name" value="Ankyrin repeat-containing domain"/>
    <property type="match status" value="1"/>
</dbReference>
<dbReference type="Pfam" id="PF12796">
    <property type="entry name" value="Ank_2"/>
    <property type="match status" value="1"/>
</dbReference>
<dbReference type="SMART" id="SM00248">
    <property type="entry name" value="ANK"/>
    <property type="match status" value="4"/>
</dbReference>
<accession>A0A9P5HJ87</accession>
<dbReference type="AlphaFoldDB" id="A0A9P5HJ87"/>
<dbReference type="PANTHER" id="PTHR24126:SF14">
    <property type="entry name" value="ANK_REP_REGION DOMAIN-CONTAINING PROTEIN"/>
    <property type="match status" value="1"/>
</dbReference>
<evidence type="ECO:0000313" key="6">
    <source>
        <dbReference type="Proteomes" id="UP000722485"/>
    </source>
</evidence>
<keyword evidence="6" id="KW-1185">Reference proteome</keyword>
<feature type="repeat" description="ANK" evidence="3">
    <location>
        <begin position="566"/>
        <end position="598"/>
    </location>
</feature>
<keyword evidence="1" id="KW-0677">Repeat</keyword>
<dbReference type="OrthoDB" id="539213at2759"/>
<feature type="compositionally biased region" description="Polar residues" evidence="4">
    <location>
        <begin position="651"/>
        <end position="669"/>
    </location>
</feature>
<name>A0A9P5HJ87_9HYPO</name>
<dbReference type="PROSITE" id="PS50088">
    <property type="entry name" value="ANK_REPEAT"/>
    <property type="match status" value="2"/>
</dbReference>
<evidence type="ECO:0000256" key="3">
    <source>
        <dbReference type="PROSITE-ProRule" id="PRU00023"/>
    </source>
</evidence>
<dbReference type="PROSITE" id="PS50297">
    <property type="entry name" value="ANK_REP_REGION"/>
    <property type="match status" value="1"/>
</dbReference>
<dbReference type="PANTHER" id="PTHR24126">
    <property type="entry name" value="ANKYRIN REPEAT, PH AND SEC7 DOMAIN CONTAINING PROTEIN SECG-RELATED"/>
    <property type="match status" value="1"/>
</dbReference>
<feature type="compositionally biased region" description="Basic and acidic residues" evidence="4">
    <location>
        <begin position="671"/>
        <end position="684"/>
    </location>
</feature>
<evidence type="ECO:0000256" key="1">
    <source>
        <dbReference type="ARBA" id="ARBA00022737"/>
    </source>
</evidence>
<dbReference type="SUPFAM" id="SSF48403">
    <property type="entry name" value="Ankyrin repeat"/>
    <property type="match status" value="1"/>
</dbReference>
<dbReference type="InterPro" id="IPR002110">
    <property type="entry name" value="Ankyrin_rpt"/>
</dbReference>
<organism evidence="5 6">
    <name type="scientific">Cylindrodendrum hubeiense</name>
    <dbReference type="NCBI Taxonomy" id="595255"/>
    <lineage>
        <taxon>Eukaryota</taxon>
        <taxon>Fungi</taxon>
        <taxon>Dikarya</taxon>
        <taxon>Ascomycota</taxon>
        <taxon>Pezizomycotina</taxon>
        <taxon>Sordariomycetes</taxon>
        <taxon>Hypocreomycetidae</taxon>
        <taxon>Hypocreales</taxon>
        <taxon>Nectriaceae</taxon>
        <taxon>Cylindrodendrum</taxon>
    </lineage>
</organism>
<gene>
    <name evidence="5" type="ORF">G7Z17_g2226</name>
</gene>
<dbReference type="InterPro" id="IPR036770">
    <property type="entry name" value="Ankyrin_rpt-contain_sf"/>
</dbReference>